<dbReference type="InterPro" id="IPR004358">
    <property type="entry name" value="Sig_transdc_His_kin-like_C"/>
</dbReference>
<dbReference type="PROSITE" id="PS50113">
    <property type="entry name" value="PAC"/>
    <property type="match status" value="4"/>
</dbReference>
<evidence type="ECO:0000256" key="2">
    <source>
        <dbReference type="ARBA" id="ARBA00012438"/>
    </source>
</evidence>
<feature type="domain" description="Histidine kinase" evidence="7">
    <location>
        <begin position="811"/>
        <end position="1027"/>
    </location>
</feature>
<dbReference type="NCBIfam" id="TIGR00229">
    <property type="entry name" value="sensory_box"/>
    <property type="match status" value="3"/>
</dbReference>
<dbReference type="InterPro" id="IPR013656">
    <property type="entry name" value="PAS_4"/>
</dbReference>
<dbReference type="SUPFAM" id="SSF55785">
    <property type="entry name" value="PYP-like sensor domain (PAS domain)"/>
    <property type="match status" value="5"/>
</dbReference>
<dbReference type="InterPro" id="IPR001610">
    <property type="entry name" value="PAC"/>
</dbReference>
<keyword evidence="3" id="KW-0597">Phosphoprotein</keyword>
<dbReference type="PRINTS" id="PR00344">
    <property type="entry name" value="BCTRLSENSOR"/>
</dbReference>
<dbReference type="SUPFAM" id="SSF55874">
    <property type="entry name" value="ATPase domain of HSP90 chaperone/DNA topoisomerase II/histidine kinase"/>
    <property type="match status" value="1"/>
</dbReference>
<feature type="domain" description="PAC" evidence="9">
    <location>
        <begin position="476"/>
        <end position="528"/>
    </location>
</feature>
<dbReference type="Pfam" id="PF08447">
    <property type="entry name" value="PAS_3"/>
    <property type="match status" value="3"/>
</dbReference>
<dbReference type="CDD" id="cd00130">
    <property type="entry name" value="PAS"/>
    <property type="match status" value="3"/>
</dbReference>
<dbReference type="InterPro" id="IPR003594">
    <property type="entry name" value="HATPase_dom"/>
</dbReference>
<dbReference type="CDD" id="cd00082">
    <property type="entry name" value="HisKA"/>
    <property type="match status" value="1"/>
</dbReference>
<feature type="domain" description="PAC" evidence="9">
    <location>
        <begin position="213"/>
        <end position="265"/>
    </location>
</feature>
<reference evidence="10" key="1">
    <citation type="submission" date="2022-04" db="EMBL/GenBank/DDBJ databases">
        <title>Hymenobacter sp. isolated from the air.</title>
        <authorList>
            <person name="Won M."/>
            <person name="Lee C.-M."/>
            <person name="Woen H.-Y."/>
            <person name="Kwon S.-W."/>
        </authorList>
    </citation>
    <scope>NUCLEOTIDE SEQUENCE</scope>
    <source>
        <strain evidence="10">5420S-77</strain>
    </source>
</reference>
<evidence type="ECO:0000313" key="11">
    <source>
        <dbReference type="Proteomes" id="UP000830401"/>
    </source>
</evidence>
<dbReference type="SMART" id="SM00388">
    <property type="entry name" value="HisKA"/>
    <property type="match status" value="1"/>
</dbReference>
<sequence length="1028" mass="117257">MTDIPDFQLLFDALPTPCLAVHPHDFTVVAANAAGRAVVGLAAPLVGQVAPALFGYETNLAAWETAVNTVYVSTIPYSLPVVLPCSGTHTAEPRCNWHLLLTAVRSAPDSPVRYLLCQLQQHAPTTAVAQPLAVAPALPQDYFRFLSDFIPQLVWITDAAGRHEYVNARWITYTGYSDIDNAAPALWLAMVHPDDRQQIQEQWRHSLDTGEAYEVEFRFRDKYGVFRWFSSKALPQRDASGTIVRWFGTSTDIDNKKRTHQLLEEKDQQLQLILSQVPAYIITLTGSNHVFRYVNERSQQLFNGRIRLGEPAAQMAPELLEQGLIALIDEVYRTGEPHLLHEAPFQHRTSLNDQEELFFNGVLQPLIDGENRIQGILVFGIDVTEQVRAKQRAAKLLEEARHQDREFRQALEALPQMAWLSRPQGGVFYYNQSWFDYTGASFEELRNIGWQKYLHPDDLAATVQDWQVAIEQGATFETEHRWRSHDGQYRWFLARSVPIRRSDGSIQRWVGTNTDIDDQRRIRERLEEKDRQLLEILSQAPACIATLEGPEHRFTFFNDSYTAFVGGRAEVGSRIADLLPELEEQGFIALLDSVYQTGQSYTAFEKLVALQDPVSLKFRQRYVTFTYQPLLDEKLETKGILAFILDVTEQVRNRHKSEVLQAQIRRRDEQVRLMTEALPVITFINDPTGRALYVSPQWYTFTGYDPAATSIDETWRDLLHPEDLPVIQPIYQAALAAGHSWSYEFRLRRHDGQYRWQLSRGVPEFDAAGRVVCWYGTNTDIHEERELRELLQTQNAELIRTNASLDNFVYTTSHDLKQPINNMAGIFQELTRTAYFRDPDAVKLIDMFEQALQQINDTIQDLSELVQVQKQQQYLPTESIALTPLVTEVLASIQFQLAATGAEVTTNFEAMPVVEFVRSNLQSIFYNLVSNALKYAAPGRTPRIRMSSSLQDGQVVLVVTDNGIGIDLVRFRGQLFQLFRRFHDHVEGSGMGLYLVNRLVQQVGGRVEVESTVDEGTTFRVYLPTLSA</sequence>
<dbReference type="EMBL" id="CP095061">
    <property type="protein sequence ID" value="UOQ65907.1"/>
    <property type="molecule type" value="Genomic_DNA"/>
</dbReference>
<dbReference type="InterPro" id="IPR036097">
    <property type="entry name" value="HisK_dim/P_sf"/>
</dbReference>
<keyword evidence="5" id="KW-0418">Kinase</keyword>
<keyword evidence="4" id="KW-0808">Transferase</keyword>
<dbReference type="InterPro" id="IPR036890">
    <property type="entry name" value="HATPase_C_sf"/>
</dbReference>
<evidence type="ECO:0000259" key="8">
    <source>
        <dbReference type="PROSITE" id="PS50112"/>
    </source>
</evidence>
<keyword evidence="11" id="KW-1185">Reference proteome</keyword>
<feature type="domain" description="PAS" evidence="8">
    <location>
        <begin position="667"/>
        <end position="738"/>
    </location>
</feature>
<feature type="domain" description="PAS" evidence="8">
    <location>
        <begin position="403"/>
        <end position="473"/>
    </location>
</feature>
<keyword evidence="6" id="KW-0175">Coiled coil</keyword>
<dbReference type="SMART" id="SM00387">
    <property type="entry name" value="HATPase_c"/>
    <property type="match status" value="1"/>
</dbReference>
<dbReference type="Proteomes" id="UP000830401">
    <property type="component" value="Chromosome"/>
</dbReference>
<dbReference type="InterPro" id="IPR000700">
    <property type="entry name" value="PAS-assoc_C"/>
</dbReference>
<feature type="coiled-coil region" evidence="6">
    <location>
        <begin position="845"/>
        <end position="872"/>
    </location>
</feature>
<dbReference type="SMART" id="SM00086">
    <property type="entry name" value="PAC"/>
    <property type="match status" value="5"/>
</dbReference>
<dbReference type="SUPFAM" id="SSF47384">
    <property type="entry name" value="Homodimeric domain of signal transducing histidine kinase"/>
    <property type="match status" value="1"/>
</dbReference>
<feature type="domain" description="PAS" evidence="8">
    <location>
        <begin position="139"/>
        <end position="210"/>
    </location>
</feature>
<accession>A0ABY4G4T9</accession>
<dbReference type="Gene3D" id="3.30.450.20">
    <property type="entry name" value="PAS domain"/>
    <property type="match status" value="5"/>
</dbReference>
<gene>
    <name evidence="10" type="ORF">MUN86_20690</name>
</gene>
<protein>
    <recommendedName>
        <fullName evidence="2">histidine kinase</fullName>
        <ecNumber evidence="2">2.7.13.3</ecNumber>
    </recommendedName>
</protein>
<dbReference type="Pfam" id="PF08448">
    <property type="entry name" value="PAS_4"/>
    <property type="match status" value="2"/>
</dbReference>
<comment type="catalytic activity">
    <reaction evidence="1">
        <text>ATP + protein L-histidine = ADP + protein N-phospho-L-histidine.</text>
        <dbReference type="EC" id="2.7.13.3"/>
    </reaction>
</comment>
<evidence type="ECO:0000259" key="9">
    <source>
        <dbReference type="PROSITE" id="PS50113"/>
    </source>
</evidence>
<dbReference type="InterPro" id="IPR005467">
    <property type="entry name" value="His_kinase_dom"/>
</dbReference>
<dbReference type="PROSITE" id="PS50112">
    <property type="entry name" value="PAS"/>
    <property type="match status" value="3"/>
</dbReference>
<evidence type="ECO:0000256" key="4">
    <source>
        <dbReference type="ARBA" id="ARBA00022679"/>
    </source>
</evidence>
<evidence type="ECO:0000256" key="6">
    <source>
        <dbReference type="SAM" id="Coils"/>
    </source>
</evidence>
<dbReference type="Pfam" id="PF00512">
    <property type="entry name" value="HisKA"/>
    <property type="match status" value="1"/>
</dbReference>
<evidence type="ECO:0000259" key="7">
    <source>
        <dbReference type="PROSITE" id="PS50109"/>
    </source>
</evidence>
<organism evidence="10 11">
    <name type="scientific">Hymenobacter volaticus</name>
    <dbReference type="NCBI Taxonomy" id="2932254"/>
    <lineage>
        <taxon>Bacteria</taxon>
        <taxon>Pseudomonadati</taxon>
        <taxon>Bacteroidota</taxon>
        <taxon>Cytophagia</taxon>
        <taxon>Cytophagales</taxon>
        <taxon>Hymenobacteraceae</taxon>
        <taxon>Hymenobacter</taxon>
    </lineage>
</organism>
<dbReference type="SMART" id="SM00091">
    <property type="entry name" value="PAS"/>
    <property type="match status" value="6"/>
</dbReference>
<dbReference type="InterPro" id="IPR003661">
    <property type="entry name" value="HisK_dim/P_dom"/>
</dbReference>
<dbReference type="InterPro" id="IPR000014">
    <property type="entry name" value="PAS"/>
</dbReference>
<feature type="domain" description="PAC" evidence="9">
    <location>
        <begin position="341"/>
        <end position="395"/>
    </location>
</feature>
<evidence type="ECO:0000256" key="1">
    <source>
        <dbReference type="ARBA" id="ARBA00000085"/>
    </source>
</evidence>
<dbReference type="PANTHER" id="PTHR43304">
    <property type="entry name" value="PHYTOCHROME-LIKE PROTEIN CPH1"/>
    <property type="match status" value="1"/>
</dbReference>
<evidence type="ECO:0000256" key="5">
    <source>
        <dbReference type="ARBA" id="ARBA00022777"/>
    </source>
</evidence>
<dbReference type="RefSeq" id="WP_245119888.1">
    <property type="nucleotide sequence ID" value="NZ_CP095061.1"/>
</dbReference>
<dbReference type="EC" id="2.7.13.3" evidence="2"/>
<proteinExistence type="predicted"/>
<dbReference type="InterPro" id="IPR035965">
    <property type="entry name" value="PAS-like_dom_sf"/>
</dbReference>
<evidence type="ECO:0000256" key="3">
    <source>
        <dbReference type="ARBA" id="ARBA00022553"/>
    </source>
</evidence>
<dbReference type="InterPro" id="IPR052162">
    <property type="entry name" value="Sensor_kinase/Photoreceptor"/>
</dbReference>
<dbReference type="Pfam" id="PF02518">
    <property type="entry name" value="HATPase_c"/>
    <property type="match status" value="1"/>
</dbReference>
<evidence type="ECO:0000313" key="10">
    <source>
        <dbReference type="EMBL" id="UOQ65907.1"/>
    </source>
</evidence>
<name>A0ABY4G4T9_9BACT</name>
<dbReference type="InterPro" id="IPR013655">
    <property type="entry name" value="PAS_fold_3"/>
</dbReference>
<feature type="domain" description="PAC" evidence="9">
    <location>
        <begin position="741"/>
        <end position="793"/>
    </location>
</feature>
<dbReference type="PROSITE" id="PS50109">
    <property type="entry name" value="HIS_KIN"/>
    <property type="match status" value="1"/>
</dbReference>
<dbReference type="Gene3D" id="1.10.287.130">
    <property type="match status" value="1"/>
</dbReference>
<dbReference type="PANTHER" id="PTHR43304:SF1">
    <property type="entry name" value="PAC DOMAIN-CONTAINING PROTEIN"/>
    <property type="match status" value="1"/>
</dbReference>
<dbReference type="Gene3D" id="3.30.565.10">
    <property type="entry name" value="Histidine kinase-like ATPase, C-terminal domain"/>
    <property type="match status" value="1"/>
</dbReference>